<dbReference type="PROSITE" id="PS52002">
    <property type="entry name" value="SM"/>
    <property type="match status" value="1"/>
</dbReference>
<evidence type="ECO:0000256" key="1">
    <source>
        <dbReference type="ARBA" id="ARBA00004123"/>
    </source>
</evidence>
<feature type="domain" description="Sm" evidence="11">
    <location>
        <begin position="2"/>
        <end position="75"/>
    </location>
</feature>
<feature type="region of interest" description="Disordered" evidence="10">
    <location>
        <begin position="83"/>
        <end position="162"/>
    </location>
</feature>
<comment type="caution">
    <text evidence="12">The sequence shown here is derived from an EMBL/GenBank/DDBJ whole genome shotgun (WGS) entry which is preliminary data.</text>
</comment>
<dbReference type="InterPro" id="IPR010920">
    <property type="entry name" value="LSM_dom_sf"/>
</dbReference>
<proteinExistence type="inferred from homology"/>
<dbReference type="InterPro" id="IPR027141">
    <property type="entry name" value="LSm4/Sm_D1/D3"/>
</dbReference>
<comment type="function">
    <text evidence="9">Binds specifically to the 3'-terminal U-tract of U6 snRNA.</text>
</comment>
<dbReference type="SUPFAM" id="SSF50182">
    <property type="entry name" value="Sm-like ribonucleoproteins"/>
    <property type="match status" value="1"/>
</dbReference>
<dbReference type="GO" id="GO:0000398">
    <property type="term" value="P:mRNA splicing, via spliceosome"/>
    <property type="evidence" value="ECO:0007669"/>
    <property type="project" value="InterPro"/>
</dbReference>
<dbReference type="GO" id="GO:0000956">
    <property type="term" value="P:nuclear-transcribed mRNA catabolic process"/>
    <property type="evidence" value="ECO:0007669"/>
    <property type="project" value="UniProtKB-UniRule"/>
</dbReference>
<evidence type="ECO:0000313" key="13">
    <source>
        <dbReference type="Proteomes" id="UP001295684"/>
    </source>
</evidence>
<sequence length="162" mass="18403">MLPLHVIRSAKYTRIMVETKSGETYDGKLEDTDRFMNMHLEDVILTSSTGDKFYKAKKVHLRGDKIKSLQMDPKVLTNHLDYIEAKRNEAGPKRGSRGTRGERGQRGYRGYRGERGRGDRGRGDRGRGDRGRGYRGRGDRGRGDRGRGDRGRGDRGRGYRGS</sequence>
<keyword evidence="8 9" id="KW-0687">Ribonucleoprotein</keyword>
<evidence type="ECO:0000256" key="9">
    <source>
        <dbReference type="RuleBase" id="RU365049"/>
    </source>
</evidence>
<evidence type="ECO:0000256" key="8">
    <source>
        <dbReference type="ARBA" id="ARBA00023274"/>
    </source>
</evidence>
<dbReference type="GO" id="GO:0005681">
    <property type="term" value="C:spliceosomal complex"/>
    <property type="evidence" value="ECO:0007669"/>
    <property type="project" value="UniProtKB-UniRule"/>
</dbReference>
<feature type="compositionally biased region" description="Basic and acidic residues" evidence="10">
    <location>
        <begin position="99"/>
        <end position="162"/>
    </location>
</feature>
<comment type="subunit">
    <text evidence="9">LSm subunits form a heteromer with a doughnut shape.</text>
</comment>
<dbReference type="Pfam" id="PF01423">
    <property type="entry name" value="LSM"/>
    <property type="match status" value="1"/>
</dbReference>
<evidence type="ECO:0000256" key="3">
    <source>
        <dbReference type="ARBA" id="ARBA00022664"/>
    </source>
</evidence>
<evidence type="ECO:0000259" key="11">
    <source>
        <dbReference type="PROSITE" id="PS52002"/>
    </source>
</evidence>
<evidence type="ECO:0000256" key="7">
    <source>
        <dbReference type="ARBA" id="ARBA00023242"/>
    </source>
</evidence>
<reference evidence="12" key="1">
    <citation type="submission" date="2023-07" db="EMBL/GenBank/DDBJ databases">
        <authorList>
            <consortium name="AG Swart"/>
            <person name="Singh M."/>
            <person name="Singh A."/>
            <person name="Seah K."/>
            <person name="Emmerich C."/>
        </authorList>
    </citation>
    <scope>NUCLEOTIDE SEQUENCE</scope>
    <source>
        <strain evidence="12">DP1</strain>
    </source>
</reference>
<dbReference type="Gene3D" id="2.30.30.100">
    <property type="match status" value="1"/>
</dbReference>
<protein>
    <recommendedName>
        <fullName evidence="9">U6 snRNA-associated Sm-like protein LSm4</fullName>
    </recommendedName>
</protein>
<feature type="compositionally biased region" description="Basic and acidic residues" evidence="10">
    <location>
        <begin position="83"/>
        <end position="92"/>
    </location>
</feature>
<dbReference type="InterPro" id="IPR047575">
    <property type="entry name" value="Sm"/>
</dbReference>
<dbReference type="EMBL" id="CAMPGE010024872">
    <property type="protein sequence ID" value="CAI2382686.1"/>
    <property type="molecule type" value="Genomic_DNA"/>
</dbReference>
<evidence type="ECO:0000256" key="6">
    <source>
        <dbReference type="ARBA" id="ARBA00023187"/>
    </source>
</evidence>
<evidence type="ECO:0000256" key="10">
    <source>
        <dbReference type="SAM" id="MobiDB-lite"/>
    </source>
</evidence>
<comment type="subcellular location">
    <subcellularLocation>
        <location evidence="1 9">Nucleus</location>
    </subcellularLocation>
</comment>
<keyword evidence="6 9" id="KW-0508">mRNA splicing</keyword>
<dbReference type="InterPro" id="IPR034101">
    <property type="entry name" value="Lsm4"/>
</dbReference>
<keyword evidence="13" id="KW-1185">Reference proteome</keyword>
<dbReference type="InterPro" id="IPR001163">
    <property type="entry name" value="Sm_dom_euk/arc"/>
</dbReference>
<name>A0AAD2D7R9_EUPCR</name>
<evidence type="ECO:0000313" key="12">
    <source>
        <dbReference type="EMBL" id="CAI2382686.1"/>
    </source>
</evidence>
<evidence type="ECO:0000256" key="2">
    <source>
        <dbReference type="ARBA" id="ARBA00006850"/>
    </source>
</evidence>
<keyword evidence="3 9" id="KW-0507">mRNA processing</keyword>
<dbReference type="AlphaFoldDB" id="A0AAD2D7R9"/>
<organism evidence="12 13">
    <name type="scientific">Euplotes crassus</name>
    <dbReference type="NCBI Taxonomy" id="5936"/>
    <lineage>
        <taxon>Eukaryota</taxon>
        <taxon>Sar</taxon>
        <taxon>Alveolata</taxon>
        <taxon>Ciliophora</taxon>
        <taxon>Intramacronucleata</taxon>
        <taxon>Spirotrichea</taxon>
        <taxon>Hypotrichia</taxon>
        <taxon>Euplotida</taxon>
        <taxon>Euplotidae</taxon>
        <taxon>Moneuplotes</taxon>
    </lineage>
</organism>
<evidence type="ECO:0000256" key="4">
    <source>
        <dbReference type="ARBA" id="ARBA00022728"/>
    </source>
</evidence>
<dbReference type="GO" id="GO:0003723">
    <property type="term" value="F:RNA binding"/>
    <property type="evidence" value="ECO:0007669"/>
    <property type="project" value="UniProtKB-KW"/>
</dbReference>
<comment type="similarity">
    <text evidence="2 9">Belongs to the snRNP Sm proteins family.</text>
</comment>
<accession>A0AAD2D7R9</accession>
<dbReference type="CDD" id="cd01723">
    <property type="entry name" value="LSm4"/>
    <property type="match status" value="1"/>
</dbReference>
<keyword evidence="4 9" id="KW-0747">Spliceosome</keyword>
<dbReference type="Proteomes" id="UP001295684">
    <property type="component" value="Unassembled WGS sequence"/>
</dbReference>
<keyword evidence="7 9" id="KW-0539">Nucleus</keyword>
<dbReference type="PANTHER" id="PTHR23338">
    <property type="entry name" value="SMALL NUCLEAR RIBONUCLEOPROTEIN SM"/>
    <property type="match status" value="1"/>
</dbReference>
<keyword evidence="5 9" id="KW-0694">RNA-binding</keyword>
<evidence type="ECO:0000256" key="5">
    <source>
        <dbReference type="ARBA" id="ARBA00022884"/>
    </source>
</evidence>
<gene>
    <name evidence="9" type="primary">LSM4</name>
    <name evidence="12" type="ORF">ECRASSUSDP1_LOCUS24166</name>
</gene>
<dbReference type="SMART" id="SM00651">
    <property type="entry name" value="Sm"/>
    <property type="match status" value="1"/>
</dbReference>